<gene>
    <name evidence="2" type="ORF">RB2654_07501</name>
</gene>
<comment type="caution">
    <text evidence="2">The sequence shown here is derived from an EMBL/GenBank/DDBJ whole genome shotgun (WGS) entry which is preliminary data.</text>
</comment>
<keyword evidence="3" id="KW-1185">Reference proteome</keyword>
<dbReference type="AlphaFoldDB" id="A3VIH8"/>
<feature type="region of interest" description="Disordered" evidence="1">
    <location>
        <begin position="242"/>
        <end position="279"/>
    </location>
</feature>
<dbReference type="STRING" id="314271.RB2654_07501"/>
<evidence type="ECO:0000313" key="3">
    <source>
        <dbReference type="Proteomes" id="UP000002931"/>
    </source>
</evidence>
<proteinExistence type="predicted"/>
<name>A3VIH8_9RHOB</name>
<feature type="region of interest" description="Disordered" evidence="1">
    <location>
        <begin position="106"/>
        <end position="133"/>
    </location>
</feature>
<accession>A3VIH8</accession>
<dbReference type="eggNOG" id="ENOG502ZANT">
    <property type="taxonomic scope" value="Bacteria"/>
</dbReference>
<evidence type="ECO:0000256" key="1">
    <source>
        <dbReference type="SAM" id="MobiDB-lite"/>
    </source>
</evidence>
<reference evidence="2 3" key="1">
    <citation type="journal article" date="2010" name="J. Bacteriol.">
        <title>Genome sequences of Pelagibaca bermudensis HTCC2601T and Maritimibacter alkaliphilus HTCC2654T, the type strains of two marine Roseobacter genera.</title>
        <authorList>
            <person name="Thrash J.C."/>
            <person name="Cho J.C."/>
            <person name="Ferriera S."/>
            <person name="Johnson J."/>
            <person name="Vergin K.L."/>
            <person name="Giovannoni S.J."/>
        </authorList>
    </citation>
    <scope>NUCLEOTIDE SEQUENCE [LARGE SCALE GENOMIC DNA]</scope>
    <source>
        <strain evidence="2 3">HTCC2654</strain>
    </source>
</reference>
<evidence type="ECO:0000313" key="2">
    <source>
        <dbReference type="EMBL" id="EAQ11909.1"/>
    </source>
</evidence>
<protein>
    <submittedName>
        <fullName evidence="2">Uncharacterized protein</fullName>
    </submittedName>
</protein>
<dbReference type="HOGENOM" id="CLU_519534_0_0_5"/>
<sequence length="524" mass="54906">MGVLAGLVVSAWGSLFAVHTLYPSYVSAFVVTEPAASAPQVADSDLASQTQRVLSGLRLDEGTAPEKPQVELAGFTEATEAPKLPAPEAEAAAPSPQDLARLSETDADTRAGSSLVQPEREVAMTEDATEQPVPADRMVATAEVPDPVPAAPATDLADAAMLIDPSDLAVTASIRPRLRPEGFSPLAAPEAPAAEVIQVAGADNDLDGFTTSTMNSTSVLAVPSSPRPRALPDALRTAFAPTRQQAQEPTPEPDPSFVASSRVSGNGCGRNHARNMPNRRAGAPTGSAFMASVGNGSGGNRDNAIINELARGNMPSFLQDLRPVAIRGKDSRGASTEIVVCVTPDYLALGSDRDFVRVPLGLPAAASIAGRFGMMLPTSRMVDAIYAQASVKLSPKPMQAGPQMSSTSYFVQHNQTIEAQRGGRMGLISGHKKDVVMANRMASNPGRVAIYGWHRSNGNPIQPVSTVHGASYADYSHGIRLVSRTAYLNGRAVDLEDLLSSGRYAYLLNSDGPMPGPVIRVASR</sequence>
<dbReference type="Proteomes" id="UP000002931">
    <property type="component" value="Unassembled WGS sequence"/>
</dbReference>
<organism evidence="2 3">
    <name type="scientific">Maritimibacter alkaliphilus HTCC2654</name>
    <dbReference type="NCBI Taxonomy" id="314271"/>
    <lineage>
        <taxon>Bacteria</taxon>
        <taxon>Pseudomonadati</taxon>
        <taxon>Pseudomonadota</taxon>
        <taxon>Alphaproteobacteria</taxon>
        <taxon>Rhodobacterales</taxon>
        <taxon>Roseobacteraceae</taxon>
        <taxon>Maritimibacter</taxon>
    </lineage>
</organism>
<dbReference type="EMBL" id="AAMT01000011">
    <property type="protein sequence ID" value="EAQ11909.1"/>
    <property type="molecule type" value="Genomic_DNA"/>
</dbReference>